<reference evidence="2" key="1">
    <citation type="journal article" date="2023" name="IMA Fungus">
        <title>Comparative genomic study of the Penicillium genus elucidates a diverse pangenome and 15 lateral gene transfer events.</title>
        <authorList>
            <person name="Petersen C."/>
            <person name="Sorensen T."/>
            <person name="Nielsen M.R."/>
            <person name="Sondergaard T.E."/>
            <person name="Sorensen J.L."/>
            <person name="Fitzpatrick D.A."/>
            <person name="Frisvad J.C."/>
            <person name="Nielsen K.L."/>
        </authorList>
    </citation>
    <scope>NUCLEOTIDE SEQUENCE</scope>
    <source>
        <strain evidence="2">IBT 12815</strain>
    </source>
</reference>
<protein>
    <submittedName>
        <fullName evidence="2">Uncharacterized protein</fullName>
    </submittedName>
</protein>
<proteinExistence type="predicted"/>
<feature type="compositionally biased region" description="Basic residues" evidence="1">
    <location>
        <begin position="8"/>
        <end position="19"/>
    </location>
</feature>
<feature type="region of interest" description="Disordered" evidence="1">
    <location>
        <begin position="1"/>
        <end position="96"/>
    </location>
</feature>
<dbReference type="RefSeq" id="XP_056748380.1">
    <property type="nucleotide sequence ID" value="XM_056903093.1"/>
</dbReference>
<dbReference type="EMBL" id="JAQJAE010000006">
    <property type="protein sequence ID" value="KAJ5589361.1"/>
    <property type="molecule type" value="Genomic_DNA"/>
</dbReference>
<evidence type="ECO:0000313" key="3">
    <source>
        <dbReference type="Proteomes" id="UP001213799"/>
    </source>
</evidence>
<feature type="compositionally biased region" description="Basic and acidic residues" evidence="1">
    <location>
        <begin position="51"/>
        <end position="63"/>
    </location>
</feature>
<keyword evidence="3" id="KW-1185">Reference proteome</keyword>
<accession>A0AAD6DMZ0</accession>
<sequence>MHGQRQPPNKKRKAHRRCKGNFANEKAKQATKKAAKQALLQDAEAPAPDGKAAEEKYLRKEVEAPTSSQEGSTPDTTEDLPKEAEASASGDKVSRY</sequence>
<comment type="caution">
    <text evidence="2">The sequence shown here is derived from an EMBL/GenBank/DDBJ whole genome shotgun (WGS) entry which is preliminary data.</text>
</comment>
<reference evidence="2" key="2">
    <citation type="submission" date="2023-01" db="EMBL/GenBank/DDBJ databases">
        <authorList>
            <person name="Petersen C."/>
        </authorList>
    </citation>
    <scope>NUCLEOTIDE SEQUENCE</scope>
    <source>
        <strain evidence="2">IBT 12815</strain>
    </source>
</reference>
<gene>
    <name evidence="2" type="ORF">N7537_012039</name>
</gene>
<dbReference type="Proteomes" id="UP001213799">
    <property type="component" value="Unassembled WGS sequence"/>
</dbReference>
<feature type="compositionally biased region" description="Polar residues" evidence="1">
    <location>
        <begin position="65"/>
        <end position="75"/>
    </location>
</feature>
<evidence type="ECO:0000313" key="2">
    <source>
        <dbReference type="EMBL" id="KAJ5589361.1"/>
    </source>
</evidence>
<dbReference type="GeneID" id="81593335"/>
<evidence type="ECO:0000256" key="1">
    <source>
        <dbReference type="SAM" id="MobiDB-lite"/>
    </source>
</evidence>
<name>A0AAD6DMZ0_9EURO</name>
<organism evidence="2 3">
    <name type="scientific">Penicillium hordei</name>
    <dbReference type="NCBI Taxonomy" id="40994"/>
    <lineage>
        <taxon>Eukaryota</taxon>
        <taxon>Fungi</taxon>
        <taxon>Dikarya</taxon>
        <taxon>Ascomycota</taxon>
        <taxon>Pezizomycotina</taxon>
        <taxon>Eurotiomycetes</taxon>
        <taxon>Eurotiomycetidae</taxon>
        <taxon>Eurotiales</taxon>
        <taxon>Aspergillaceae</taxon>
        <taxon>Penicillium</taxon>
    </lineage>
</organism>
<dbReference type="AlphaFoldDB" id="A0AAD6DMZ0"/>
<feature type="compositionally biased region" description="Low complexity" evidence="1">
    <location>
        <begin position="36"/>
        <end position="45"/>
    </location>
</feature>